<dbReference type="InterPro" id="IPR014721">
    <property type="entry name" value="Ribsml_uS5_D2-typ_fold_subgr"/>
</dbReference>
<feature type="region of interest" description="Disordered" evidence="3">
    <location>
        <begin position="127"/>
        <end position="151"/>
    </location>
</feature>
<feature type="domain" description="Translation elongation factor EFG/EF2" evidence="4">
    <location>
        <begin position="5"/>
        <end position="109"/>
    </location>
</feature>
<evidence type="ECO:0000259" key="4">
    <source>
        <dbReference type="SMART" id="SM00889"/>
    </source>
</evidence>
<dbReference type="AlphaFoldDB" id="A0AAU2JW60"/>
<dbReference type="SMART" id="SM00889">
    <property type="entry name" value="EFG_IV"/>
    <property type="match status" value="1"/>
</dbReference>
<dbReference type="EMBL" id="CP108264">
    <property type="protein sequence ID" value="WTU76132.1"/>
    <property type="molecule type" value="Genomic_DNA"/>
</dbReference>
<protein>
    <recommendedName>
        <fullName evidence="4">Translation elongation factor EFG/EF2 domain-containing protein</fullName>
    </recommendedName>
</protein>
<dbReference type="SUPFAM" id="SSF54211">
    <property type="entry name" value="Ribosomal protein S5 domain 2-like"/>
    <property type="match status" value="1"/>
</dbReference>
<evidence type="ECO:0000256" key="1">
    <source>
        <dbReference type="ARBA" id="ARBA00022741"/>
    </source>
</evidence>
<keyword evidence="1" id="KW-0547">Nucleotide-binding</keyword>
<dbReference type="Pfam" id="PF03764">
    <property type="entry name" value="EFG_IV"/>
    <property type="match status" value="1"/>
</dbReference>
<keyword evidence="2" id="KW-0342">GTP-binding</keyword>
<proteinExistence type="predicted"/>
<evidence type="ECO:0000313" key="5">
    <source>
        <dbReference type="EMBL" id="WTU76132.1"/>
    </source>
</evidence>
<organism evidence="5">
    <name type="scientific">Streptomyces sp. NBC_00049</name>
    <dbReference type="NCBI Taxonomy" id="2903617"/>
    <lineage>
        <taxon>Bacteria</taxon>
        <taxon>Bacillati</taxon>
        <taxon>Actinomycetota</taxon>
        <taxon>Actinomycetes</taxon>
        <taxon>Kitasatosporales</taxon>
        <taxon>Streptomycetaceae</taxon>
        <taxon>Streptomyces</taxon>
    </lineage>
</organism>
<reference evidence="5" key="1">
    <citation type="submission" date="2022-10" db="EMBL/GenBank/DDBJ databases">
        <title>The complete genomes of actinobacterial strains from the NBC collection.</title>
        <authorList>
            <person name="Joergensen T.S."/>
            <person name="Alvarez Arevalo M."/>
            <person name="Sterndorff E.B."/>
            <person name="Faurdal D."/>
            <person name="Vuksanovic O."/>
            <person name="Mourched A.-S."/>
            <person name="Charusanti P."/>
            <person name="Shaw S."/>
            <person name="Blin K."/>
            <person name="Weber T."/>
        </authorList>
    </citation>
    <scope>NUCLEOTIDE SEQUENCE</scope>
    <source>
        <strain evidence="5">NBC_00049</strain>
    </source>
</reference>
<accession>A0AAU2JW60</accession>
<dbReference type="Gene3D" id="3.30.230.10">
    <property type="match status" value="1"/>
</dbReference>
<sequence>MTGLPVSVRGVSARVVMNKGGCGGYYAYLVADFEPPGPDGRTELVNLVPERRLPAEFLPAVRAGIELGLDGVAATVRLTDGGVHEVDAWDIGYRTAGAETARAALVAAGLRPAEEADALRWATWPGRPRRWPGHNPRSQELYDRIRRAGPR</sequence>
<dbReference type="GO" id="GO:0005525">
    <property type="term" value="F:GTP binding"/>
    <property type="evidence" value="ECO:0007669"/>
    <property type="project" value="UniProtKB-KW"/>
</dbReference>
<feature type="compositionally biased region" description="Basic and acidic residues" evidence="3">
    <location>
        <begin position="140"/>
        <end position="151"/>
    </location>
</feature>
<evidence type="ECO:0000256" key="3">
    <source>
        <dbReference type="SAM" id="MobiDB-lite"/>
    </source>
</evidence>
<evidence type="ECO:0000256" key="2">
    <source>
        <dbReference type="ARBA" id="ARBA00023134"/>
    </source>
</evidence>
<dbReference type="InterPro" id="IPR005517">
    <property type="entry name" value="Transl_elong_EFG/EF2_IV"/>
</dbReference>
<gene>
    <name evidence="5" type="ORF">OG327_23935</name>
</gene>
<dbReference type="InterPro" id="IPR020568">
    <property type="entry name" value="Ribosomal_Su5_D2-typ_SF"/>
</dbReference>
<name>A0AAU2JW60_9ACTN</name>